<dbReference type="RefSeq" id="XP_024944781.1">
    <property type="nucleotide sequence ID" value="XM_025089013.1"/>
</dbReference>
<feature type="binding site" evidence="7">
    <location>
        <position position="313"/>
    </location>
    <ligand>
        <name>D-serine</name>
        <dbReference type="ChEBI" id="CHEBI:35247"/>
    </ligand>
</feature>
<dbReference type="PANTHER" id="PTHR11530">
    <property type="entry name" value="D-AMINO ACID OXIDASE"/>
    <property type="match status" value="1"/>
</dbReference>
<dbReference type="KEGG" id="ccin:107271773"/>
<evidence type="ECO:0000313" key="10">
    <source>
        <dbReference type="RefSeq" id="XP_015603655.1"/>
    </source>
</evidence>
<dbReference type="GO" id="GO:0019478">
    <property type="term" value="P:D-amino acid catabolic process"/>
    <property type="evidence" value="ECO:0007669"/>
    <property type="project" value="TreeGrafter"/>
</dbReference>
<comment type="cofactor">
    <cofactor evidence="1 7">
        <name>FAD</name>
        <dbReference type="ChEBI" id="CHEBI:57692"/>
    </cofactor>
</comment>
<dbReference type="GO" id="GO:0005782">
    <property type="term" value="C:peroxisomal matrix"/>
    <property type="evidence" value="ECO:0007669"/>
    <property type="project" value="UniProtKB-SubCell"/>
</dbReference>
<feature type="domain" description="FAD dependent oxidoreductase" evidence="8">
    <location>
        <begin position="2"/>
        <end position="327"/>
    </location>
</feature>
<protein>
    <submittedName>
        <fullName evidence="10 11">D-aspartate oxidase</fullName>
    </submittedName>
</protein>
<dbReference type="GeneID" id="107271773"/>
<dbReference type="PROSITE" id="PS00677">
    <property type="entry name" value="DAO"/>
    <property type="match status" value="1"/>
</dbReference>
<accession>A0AAJ7C8J5</accession>
<evidence type="ECO:0000256" key="1">
    <source>
        <dbReference type="ARBA" id="ARBA00001974"/>
    </source>
</evidence>
<evidence type="ECO:0000259" key="8">
    <source>
        <dbReference type="Pfam" id="PF01266"/>
    </source>
</evidence>
<comment type="subcellular location">
    <subcellularLocation>
        <location evidence="2">Peroxisome matrix</location>
    </subcellularLocation>
</comment>
<evidence type="ECO:0000256" key="6">
    <source>
        <dbReference type="ARBA" id="ARBA00023002"/>
    </source>
</evidence>
<name>A0AAJ7C8J5_CEPCN</name>
<sequence length="340" mass="37840">MKVAVVGAGVIGVTTAVMIKRTFPHLSVTIFGEVFTPNTTGDGSAGLWGPYILGDTPSEDVLRWAGGTHRWLEELWRSGLAPEAGICLVPVYRVTSDSKGYPKPIWSSLVYGCHELSPELLKKINIEQKSNYSGGWHFLTYTVEPTLLLPWLLKEFKTRGGIVIKRKIKSFEEFKMEGYDIIINCSGLGARILAQDTEVHPIRGQVCRVDASWQFEVHLSDDDNGNYIIPNMNSVVLGGTHQAGDYNLQVSQEDSNFILKGCYRMSPALQKSRILKEWVGLRPGRMQVCLKLEILRSKNGENYLVIHNYGHGGSGVTLSWGCAQDVVKILKKKIFAKSKL</sequence>
<dbReference type="GO" id="GO:0003884">
    <property type="term" value="F:D-amino-acid oxidase activity"/>
    <property type="evidence" value="ECO:0007669"/>
    <property type="project" value="InterPro"/>
</dbReference>
<organism evidence="9 10">
    <name type="scientific">Cephus cinctus</name>
    <name type="common">Wheat stem sawfly</name>
    <dbReference type="NCBI Taxonomy" id="211228"/>
    <lineage>
        <taxon>Eukaryota</taxon>
        <taxon>Metazoa</taxon>
        <taxon>Ecdysozoa</taxon>
        <taxon>Arthropoda</taxon>
        <taxon>Hexapoda</taxon>
        <taxon>Insecta</taxon>
        <taxon>Pterygota</taxon>
        <taxon>Neoptera</taxon>
        <taxon>Endopterygota</taxon>
        <taxon>Hymenoptera</taxon>
        <taxon>Cephoidea</taxon>
        <taxon>Cephidae</taxon>
        <taxon>Cephus</taxon>
    </lineage>
</organism>
<keyword evidence="6" id="KW-0560">Oxidoreductase</keyword>
<proteinExistence type="inferred from homology"/>
<feature type="binding site" evidence="7">
    <location>
        <position position="282"/>
    </location>
    <ligand>
        <name>D-dopa</name>
        <dbReference type="ChEBI" id="CHEBI:149689"/>
    </ligand>
</feature>
<dbReference type="RefSeq" id="XP_015603655.1">
    <property type="nucleotide sequence ID" value="XM_015748169.2"/>
</dbReference>
<comment type="similarity">
    <text evidence="3">Belongs to the DAMOX/DASOX family.</text>
</comment>
<feature type="binding site" evidence="7">
    <location>
        <begin position="312"/>
        <end position="317"/>
    </location>
    <ligand>
        <name>FAD</name>
        <dbReference type="ChEBI" id="CHEBI:57692"/>
    </ligand>
</feature>
<evidence type="ECO:0000256" key="2">
    <source>
        <dbReference type="ARBA" id="ARBA00004253"/>
    </source>
</evidence>
<evidence type="ECO:0000313" key="11">
    <source>
        <dbReference type="RefSeq" id="XP_024944781.1"/>
    </source>
</evidence>
<feature type="binding site" evidence="7">
    <location>
        <begin position="45"/>
        <end position="47"/>
    </location>
    <ligand>
        <name>FAD</name>
        <dbReference type="ChEBI" id="CHEBI:57692"/>
    </ligand>
</feature>
<dbReference type="GO" id="GO:0071949">
    <property type="term" value="F:FAD binding"/>
    <property type="evidence" value="ECO:0007669"/>
    <property type="project" value="InterPro"/>
</dbReference>
<evidence type="ECO:0000256" key="3">
    <source>
        <dbReference type="ARBA" id="ARBA00006730"/>
    </source>
</evidence>
<dbReference type="Proteomes" id="UP000694920">
    <property type="component" value="Unplaced"/>
</dbReference>
<dbReference type="PIRSF" id="PIRSF000189">
    <property type="entry name" value="D-aa_oxidase"/>
    <property type="match status" value="1"/>
</dbReference>
<feature type="binding site" evidence="7">
    <location>
        <position position="227"/>
    </location>
    <ligand>
        <name>D-dopa</name>
        <dbReference type="ChEBI" id="CHEBI:149689"/>
    </ligand>
</feature>
<dbReference type="InterPro" id="IPR006076">
    <property type="entry name" value="FAD-dep_OxRdtase"/>
</dbReference>
<dbReference type="Gene3D" id="3.40.50.720">
    <property type="entry name" value="NAD(P)-binding Rossmann-like Domain"/>
    <property type="match status" value="1"/>
</dbReference>
<keyword evidence="4" id="KW-0285">Flavoprotein</keyword>
<reference evidence="10 11" key="1">
    <citation type="submission" date="2025-04" db="UniProtKB">
        <authorList>
            <consortium name="RefSeq"/>
        </authorList>
    </citation>
    <scope>IDENTIFICATION</scope>
</reference>
<dbReference type="Pfam" id="PF01266">
    <property type="entry name" value="DAO"/>
    <property type="match status" value="1"/>
</dbReference>
<evidence type="ECO:0000313" key="9">
    <source>
        <dbReference type="Proteomes" id="UP000694920"/>
    </source>
</evidence>
<evidence type="ECO:0000256" key="7">
    <source>
        <dbReference type="PIRSR" id="PIRSR000189-1"/>
    </source>
</evidence>
<dbReference type="SUPFAM" id="SSF54373">
    <property type="entry name" value="FAD-linked reductases, C-terminal domain"/>
    <property type="match status" value="1"/>
</dbReference>
<dbReference type="CTD" id="33955"/>
<dbReference type="InterPro" id="IPR023209">
    <property type="entry name" value="DAO"/>
</dbReference>
<dbReference type="Gene3D" id="3.30.9.10">
    <property type="entry name" value="D-Amino Acid Oxidase, subunit A, domain 2"/>
    <property type="match status" value="1"/>
</dbReference>
<keyword evidence="5 7" id="KW-0274">FAD</keyword>
<dbReference type="InterPro" id="IPR006181">
    <property type="entry name" value="D-amino_acid_oxidase_CS"/>
</dbReference>
<evidence type="ECO:0000256" key="4">
    <source>
        <dbReference type="ARBA" id="ARBA00022630"/>
    </source>
</evidence>
<dbReference type="SUPFAM" id="SSF51971">
    <property type="entry name" value="Nucleotide-binding domain"/>
    <property type="match status" value="1"/>
</dbReference>
<dbReference type="PANTHER" id="PTHR11530:SF11">
    <property type="entry name" value="D-ASPARTATE OXIDASE"/>
    <property type="match status" value="1"/>
</dbReference>
<dbReference type="AlphaFoldDB" id="A0AAJ7C8J5"/>
<keyword evidence="9" id="KW-1185">Reference proteome</keyword>
<gene>
    <name evidence="10 11" type="primary">LOC107271773</name>
</gene>
<evidence type="ECO:0000256" key="5">
    <source>
        <dbReference type="ARBA" id="ARBA00022827"/>
    </source>
</evidence>